<keyword evidence="1" id="KW-0479">Metal-binding</keyword>
<evidence type="ECO:0000256" key="2">
    <source>
        <dbReference type="ARBA" id="ARBA00022771"/>
    </source>
</evidence>
<dbReference type="STRING" id="103372.F4W574"/>
<keyword evidence="3" id="KW-0862">Zinc</keyword>
<organism evidence="7">
    <name type="scientific">Acromyrmex echinatior</name>
    <name type="common">Panamanian leafcutter ant</name>
    <name type="synonym">Acromyrmex octospinosus echinatior</name>
    <dbReference type="NCBI Taxonomy" id="103372"/>
    <lineage>
        <taxon>Eukaryota</taxon>
        <taxon>Metazoa</taxon>
        <taxon>Ecdysozoa</taxon>
        <taxon>Arthropoda</taxon>
        <taxon>Hexapoda</taxon>
        <taxon>Insecta</taxon>
        <taxon>Pterygota</taxon>
        <taxon>Neoptera</taxon>
        <taxon>Endopterygota</taxon>
        <taxon>Hymenoptera</taxon>
        <taxon>Apocrita</taxon>
        <taxon>Aculeata</taxon>
        <taxon>Formicoidea</taxon>
        <taxon>Formicidae</taxon>
        <taxon>Myrmicinae</taxon>
        <taxon>Acromyrmex</taxon>
    </lineage>
</organism>
<keyword evidence="7" id="KW-1185">Reference proteome</keyword>
<proteinExistence type="predicted"/>
<dbReference type="GO" id="GO:0008270">
    <property type="term" value="F:zinc ion binding"/>
    <property type="evidence" value="ECO:0007669"/>
    <property type="project" value="UniProtKB-KW"/>
</dbReference>
<reference evidence="6" key="1">
    <citation type="submission" date="2011-02" db="EMBL/GenBank/DDBJ databases">
        <title>The genome of the leaf-cutting ant Acromyrmex echinatior suggests key adaptations to social evolution and fungus farming.</title>
        <authorList>
            <person name="Nygaard S."/>
            <person name="Zhang G."/>
        </authorList>
    </citation>
    <scope>NUCLEOTIDE SEQUENCE</scope>
</reference>
<evidence type="ECO:0000313" key="7">
    <source>
        <dbReference type="Proteomes" id="UP000007755"/>
    </source>
</evidence>
<feature type="domain" description="BED-type" evidence="5">
    <location>
        <begin position="206"/>
        <end position="255"/>
    </location>
</feature>
<keyword evidence="2 4" id="KW-0863">Zinc-finger</keyword>
<dbReference type="SMART" id="SM00355">
    <property type="entry name" value="ZnF_C2H2"/>
    <property type="match status" value="2"/>
</dbReference>
<dbReference type="AlphaFoldDB" id="F4W574"/>
<gene>
    <name evidence="6" type="ORF">G5I_00565</name>
</gene>
<dbReference type="InterPro" id="IPR003656">
    <property type="entry name" value="Znf_BED"/>
</dbReference>
<dbReference type="EMBL" id="GL887612">
    <property type="protein sequence ID" value="EGI70649.1"/>
    <property type="molecule type" value="Genomic_DNA"/>
</dbReference>
<evidence type="ECO:0000313" key="6">
    <source>
        <dbReference type="EMBL" id="EGI70649.1"/>
    </source>
</evidence>
<dbReference type="InterPro" id="IPR013087">
    <property type="entry name" value="Znf_C2H2_type"/>
</dbReference>
<dbReference type="Gene3D" id="3.30.160.60">
    <property type="entry name" value="Classic Zinc Finger"/>
    <property type="match status" value="1"/>
</dbReference>
<dbReference type="eggNOG" id="ENOG502S2DT">
    <property type="taxonomic scope" value="Eukaryota"/>
</dbReference>
<dbReference type="GO" id="GO:0003677">
    <property type="term" value="F:DNA binding"/>
    <property type="evidence" value="ECO:0007669"/>
    <property type="project" value="InterPro"/>
</dbReference>
<evidence type="ECO:0000256" key="3">
    <source>
        <dbReference type="ARBA" id="ARBA00022833"/>
    </source>
</evidence>
<evidence type="ECO:0000259" key="5">
    <source>
        <dbReference type="PROSITE" id="PS50808"/>
    </source>
</evidence>
<accession>F4W574</accession>
<dbReference type="InParanoid" id="F4W574"/>
<dbReference type="Pfam" id="PF02892">
    <property type="entry name" value="zf-BED"/>
    <property type="match status" value="2"/>
</dbReference>
<protein>
    <recommendedName>
        <fullName evidence="5">BED-type domain-containing protein</fullName>
    </recommendedName>
</protein>
<sequence length="267" mass="31715">MAEEEVVDILIPVCRWIRGHYTKLTSGNQAKCNHCAEITIYTSNNRSLANLHEHLVKRHPDILSEEEKKEDKFDWAWDYFIAKSDREATCKLCGSSITYRRVFQLKSHLKRIHKIFNPNSDLVEGNNESNSDNDMIANEDIIKKTDFIPARLYIRKHYTKLPKRNDARCNYCNVKFAILNKRLAILHDHLVKRHPDILSEEEKKEDKFDWSWDYFIVKSDREATCKLCESSIKYQQVTPLKKHLKRIHSDTARNQKNMEHRTRILIY</sequence>
<dbReference type="Proteomes" id="UP000007755">
    <property type="component" value="Unassembled WGS sequence"/>
</dbReference>
<dbReference type="PROSITE" id="PS50808">
    <property type="entry name" value="ZF_BED"/>
    <property type="match status" value="1"/>
</dbReference>
<evidence type="ECO:0000256" key="1">
    <source>
        <dbReference type="ARBA" id="ARBA00022723"/>
    </source>
</evidence>
<name>F4W574_ACREC</name>
<evidence type="ECO:0000256" key="4">
    <source>
        <dbReference type="PROSITE-ProRule" id="PRU00027"/>
    </source>
</evidence>
<dbReference type="OrthoDB" id="7551694at2759"/>